<evidence type="ECO:0000313" key="4">
    <source>
        <dbReference type="Proteomes" id="UP000254337"/>
    </source>
</evidence>
<evidence type="ECO:0000313" key="3">
    <source>
        <dbReference type="EMBL" id="AXL22134.1"/>
    </source>
</evidence>
<dbReference type="SUPFAM" id="SSF46689">
    <property type="entry name" value="Homeodomain-like"/>
    <property type="match status" value="1"/>
</dbReference>
<proteinExistence type="predicted"/>
<dbReference type="Gene3D" id="1.10.357.10">
    <property type="entry name" value="Tetracycline Repressor, domain 2"/>
    <property type="match status" value="1"/>
</dbReference>
<evidence type="ECO:0000256" key="1">
    <source>
        <dbReference type="ARBA" id="ARBA00023125"/>
    </source>
</evidence>
<dbReference type="InterPro" id="IPR036271">
    <property type="entry name" value="Tet_transcr_reg_TetR-rel_C_sf"/>
</dbReference>
<evidence type="ECO:0000256" key="2">
    <source>
        <dbReference type="PROSITE-ProRule" id="PRU00335"/>
    </source>
</evidence>
<dbReference type="InterPro" id="IPR001647">
    <property type="entry name" value="HTH_TetR"/>
</dbReference>
<dbReference type="SUPFAM" id="SSF48498">
    <property type="entry name" value="Tetracyclin repressor-like, C-terminal domain"/>
    <property type="match status" value="1"/>
</dbReference>
<dbReference type="OrthoDB" id="9812134at2"/>
<gene>
    <name evidence="3" type="ORF">DKB62_11490</name>
</gene>
<protein>
    <submittedName>
        <fullName evidence="3">TetR/AcrR family transcriptional regulator</fullName>
    </submittedName>
</protein>
<dbReference type="InterPro" id="IPR009057">
    <property type="entry name" value="Homeodomain-like_sf"/>
</dbReference>
<dbReference type="PRINTS" id="PR00455">
    <property type="entry name" value="HTHTETR"/>
</dbReference>
<dbReference type="Gene3D" id="1.10.10.60">
    <property type="entry name" value="Homeodomain-like"/>
    <property type="match status" value="1"/>
</dbReference>
<sequence>MAADIREKIIAEALHEINRRGADFHMDDLARNLRISKRTLYEHFSSKQEIIEKSMLSLIDDIHEQHVALLANTEMTTEEKIINFFNVKTHYISVLSVRKTDEILRKMPEVCAALEERRRMDWALLSQLFEQAQQEDSFKEVDKFLLIHMLHSASDDILEYFDESEHESSFSEYMEKCIRVILYGIKRQEASNE</sequence>
<name>A0A346B1Z1_9FIRM</name>
<dbReference type="PROSITE" id="PS50977">
    <property type="entry name" value="HTH_TETR_2"/>
    <property type="match status" value="1"/>
</dbReference>
<dbReference type="Pfam" id="PF00440">
    <property type="entry name" value="TetR_N"/>
    <property type="match status" value="1"/>
</dbReference>
<dbReference type="GO" id="GO:0003677">
    <property type="term" value="F:DNA binding"/>
    <property type="evidence" value="ECO:0007669"/>
    <property type="project" value="UniProtKB-UniRule"/>
</dbReference>
<keyword evidence="1 2" id="KW-0238">DNA-binding</keyword>
<dbReference type="EMBL" id="CP029462">
    <property type="protein sequence ID" value="AXL22134.1"/>
    <property type="molecule type" value="Genomic_DNA"/>
</dbReference>
<dbReference type="RefSeq" id="WP_087477527.1">
    <property type="nucleotide sequence ID" value="NZ_CALYAU010000009.1"/>
</dbReference>
<feature type="DNA-binding region" description="H-T-H motif" evidence="2">
    <location>
        <begin position="25"/>
        <end position="44"/>
    </location>
</feature>
<dbReference type="Proteomes" id="UP000254337">
    <property type="component" value="Chromosome"/>
</dbReference>
<dbReference type="AlphaFoldDB" id="A0A346B1Z1"/>
<accession>A0A346B1Z1</accession>
<dbReference type="KEGG" id="meg:DKB62_11490"/>
<keyword evidence="4" id="KW-1185">Reference proteome</keyword>
<organism evidence="3 4">
    <name type="scientific">Megasphaera stantonii</name>
    <dbReference type="NCBI Taxonomy" id="2144175"/>
    <lineage>
        <taxon>Bacteria</taxon>
        <taxon>Bacillati</taxon>
        <taxon>Bacillota</taxon>
        <taxon>Negativicutes</taxon>
        <taxon>Veillonellales</taxon>
        <taxon>Veillonellaceae</taxon>
        <taxon>Megasphaera</taxon>
    </lineage>
</organism>
<reference evidence="3 4" key="1">
    <citation type="submission" date="2018-05" db="EMBL/GenBank/DDBJ databases">
        <title>Complete genome sequence of Megasphaera sp. AJH120T, isolated from the ceca of a chicken.</title>
        <authorList>
            <person name="Maki J."/>
            <person name="Looft T."/>
        </authorList>
    </citation>
    <scope>NUCLEOTIDE SEQUENCE [LARGE SCALE GENOMIC DNA]</scope>
    <source>
        <strain evidence="3 4">AJH120</strain>
    </source>
</reference>